<dbReference type="SUPFAM" id="SSF56399">
    <property type="entry name" value="ADP-ribosylation"/>
    <property type="match status" value="1"/>
</dbReference>
<dbReference type="InterPro" id="IPR009319">
    <property type="entry name" value="Phage_A118_VSP1"/>
</dbReference>
<dbReference type="Proteomes" id="UP001597251">
    <property type="component" value="Unassembled WGS sequence"/>
</dbReference>
<keyword evidence="1" id="KW-0175">Coiled coil</keyword>
<reference evidence="4" key="1">
    <citation type="journal article" date="2019" name="Int. J. Syst. Evol. Microbiol.">
        <title>The Global Catalogue of Microorganisms (GCM) 10K type strain sequencing project: providing services to taxonomists for standard genome sequencing and annotation.</title>
        <authorList>
            <consortium name="The Broad Institute Genomics Platform"/>
            <consortium name="The Broad Institute Genome Sequencing Center for Infectious Disease"/>
            <person name="Wu L."/>
            <person name="Ma J."/>
        </authorList>
    </citation>
    <scope>NUCLEOTIDE SEQUENCE [LARGE SCALE GENOMIC DNA]</scope>
    <source>
        <strain evidence="4">CCM 8936</strain>
    </source>
</reference>
<dbReference type="InterPro" id="IPR003540">
    <property type="entry name" value="ADP-ribosyltransferase"/>
</dbReference>
<gene>
    <name evidence="3" type="ORF">ACFQ42_07270</name>
</gene>
<evidence type="ECO:0000313" key="4">
    <source>
        <dbReference type="Proteomes" id="UP001597251"/>
    </source>
</evidence>
<dbReference type="Gene3D" id="3.90.176.10">
    <property type="entry name" value="Toxin ADP-ribosyltransferase, Chain A, domain 1"/>
    <property type="match status" value="1"/>
</dbReference>
<feature type="domain" description="ADP ribosyltransferase" evidence="2">
    <location>
        <begin position="243"/>
        <end position="391"/>
    </location>
</feature>
<sequence>MNNVVNQSLISRNYGQNSATRTYQDIINKSTIETIVGLKTHEQAVFDNVNKWVKAGMKTNLVDKAGHNWSLEGYTRMVINTAAHNTYNKTRMNVMDKYDVTLAMMSSHAASRPACAPIQGLVVNTIPSSDPRYNPKYDSIYNHGYGEAGGTQGINCHHELFPYIEGVSTNPFTHPDTDEAIEKGKIQQKQRALERRIKNDKKQLNAAKKIGTADDISKLKAKHNHHSSEIKKLIKDNEFLKQNYSRERIQPVKPELTHDEKGAILKYVSSDSYKINDALRRGTKLSDEQQKTINDLNSALNKLPKYKSDKPLYRSYFFDRESLGEFVSDKSIGDVYTEKGFSSTSKSVYDDNDDLRIIIRKYSNAVDLKGYNDNEKEVLFKNGTSFKILKQYIQNGLPIMEVEEFEKEK</sequence>
<protein>
    <submittedName>
        <fullName evidence="3">Phage minor capsid protein</fullName>
    </submittedName>
</protein>
<dbReference type="EMBL" id="JBHTOI010000042">
    <property type="protein sequence ID" value="MFD1418535.1"/>
    <property type="molecule type" value="Genomic_DNA"/>
</dbReference>
<feature type="coiled-coil region" evidence="1">
    <location>
        <begin position="183"/>
        <end position="250"/>
    </location>
</feature>
<evidence type="ECO:0000259" key="2">
    <source>
        <dbReference type="Pfam" id="PF03496"/>
    </source>
</evidence>
<evidence type="ECO:0000313" key="3">
    <source>
        <dbReference type="EMBL" id="MFD1418535.1"/>
    </source>
</evidence>
<accession>A0ABW4BVB2</accession>
<comment type="caution">
    <text evidence="3">The sequence shown here is derived from an EMBL/GenBank/DDBJ whole genome shotgun (WGS) entry which is preliminary data.</text>
</comment>
<name>A0ABW4BVB2_9LACO</name>
<organism evidence="3 4">
    <name type="scientific">Companilactobacillus keshanensis</name>
    <dbReference type="NCBI Taxonomy" id="2486003"/>
    <lineage>
        <taxon>Bacteria</taxon>
        <taxon>Bacillati</taxon>
        <taxon>Bacillota</taxon>
        <taxon>Bacilli</taxon>
        <taxon>Lactobacillales</taxon>
        <taxon>Lactobacillaceae</taxon>
        <taxon>Companilactobacillus</taxon>
    </lineage>
</organism>
<dbReference type="RefSeq" id="WP_125677128.1">
    <property type="nucleotide sequence ID" value="NZ_JBHTOI010000042.1"/>
</dbReference>
<dbReference type="PROSITE" id="PS51996">
    <property type="entry name" value="TR_MART"/>
    <property type="match status" value="1"/>
</dbReference>
<dbReference type="Pfam" id="PF06152">
    <property type="entry name" value="Phage_min_cap2"/>
    <property type="match status" value="1"/>
</dbReference>
<dbReference type="Pfam" id="PF03496">
    <property type="entry name" value="ADPrib_exo_Tox"/>
    <property type="match status" value="1"/>
</dbReference>
<evidence type="ECO:0000256" key="1">
    <source>
        <dbReference type="SAM" id="Coils"/>
    </source>
</evidence>
<proteinExistence type="predicted"/>
<keyword evidence="4" id="KW-1185">Reference proteome</keyword>